<dbReference type="RefSeq" id="WP_049582260.1">
    <property type="nucleotide sequence ID" value="NZ_CAWLTM010000098.1"/>
</dbReference>
<dbReference type="Pfam" id="PF07119">
    <property type="entry name" value="DUF1375"/>
    <property type="match status" value="1"/>
</dbReference>
<evidence type="ECO:0000313" key="2">
    <source>
        <dbReference type="Proteomes" id="UP000023464"/>
    </source>
</evidence>
<name>A0A022PLL5_9GAMM</name>
<reference evidence="1 2" key="1">
    <citation type="submission" date="2014-03" db="EMBL/GenBank/DDBJ databases">
        <title>Draft Genome of Photorhabdus luminescens BA1, an Egyptian Isolate.</title>
        <authorList>
            <person name="Ghazal S."/>
            <person name="Hurst S.G.IV."/>
            <person name="Morris K."/>
            <person name="Thomas K."/>
            <person name="Tisa L.S."/>
        </authorList>
    </citation>
    <scope>NUCLEOTIDE SEQUENCE [LARGE SCALE GENOMIC DNA]</scope>
    <source>
        <strain evidence="1 2">BA1</strain>
    </source>
</reference>
<evidence type="ECO:0000313" key="1">
    <source>
        <dbReference type="EMBL" id="EYU15893.1"/>
    </source>
</evidence>
<dbReference type="Proteomes" id="UP000023464">
    <property type="component" value="Unassembled WGS sequence"/>
</dbReference>
<accession>A0A022PLL5</accession>
<dbReference type="PROSITE" id="PS51257">
    <property type="entry name" value="PROKAR_LIPOPROTEIN"/>
    <property type="match status" value="1"/>
</dbReference>
<gene>
    <name evidence="1" type="ORF">BA1DRAFT_01518</name>
</gene>
<sequence>MLKSIGVVLISAILSGCGTFGSRVTHGYECKVYPATQFDIQGIKEGYPFSSLIDIPFSIITDTLILPWDTHRLYTDEICKKPHP</sequence>
<dbReference type="InterPro" id="IPR010780">
    <property type="entry name" value="DUF1375"/>
</dbReference>
<organism evidence="1 2">
    <name type="scientific">Photorhabdus aegyptia</name>
    <dbReference type="NCBI Taxonomy" id="2805098"/>
    <lineage>
        <taxon>Bacteria</taxon>
        <taxon>Pseudomonadati</taxon>
        <taxon>Pseudomonadota</taxon>
        <taxon>Gammaproteobacteria</taxon>
        <taxon>Enterobacterales</taxon>
        <taxon>Morganellaceae</taxon>
        <taxon>Photorhabdus</taxon>
    </lineage>
</organism>
<dbReference type="AlphaFoldDB" id="A0A022PLL5"/>
<dbReference type="EMBL" id="JFGV01000017">
    <property type="protein sequence ID" value="EYU15893.1"/>
    <property type="molecule type" value="Genomic_DNA"/>
</dbReference>
<keyword evidence="2" id="KW-1185">Reference proteome</keyword>
<dbReference type="GeneID" id="45655281"/>
<comment type="caution">
    <text evidence="1">The sequence shown here is derived from an EMBL/GenBank/DDBJ whole genome shotgun (WGS) entry which is preliminary data.</text>
</comment>
<proteinExistence type="predicted"/>
<keyword evidence="1" id="KW-0449">Lipoprotein</keyword>
<protein>
    <submittedName>
        <fullName evidence="1">Putative periplasmic lipoprotein</fullName>
    </submittedName>
</protein>